<keyword evidence="4" id="KW-1185">Reference proteome</keyword>
<dbReference type="Gene3D" id="3.40.50.1820">
    <property type="entry name" value="alpha/beta hydrolase"/>
    <property type="match status" value="1"/>
</dbReference>
<proteinExistence type="predicted"/>
<dbReference type="PRINTS" id="PR00412">
    <property type="entry name" value="EPOXHYDRLASE"/>
</dbReference>
<dbReference type="GO" id="GO:0004301">
    <property type="term" value="F:epoxide hydrolase activity"/>
    <property type="evidence" value="ECO:0007669"/>
    <property type="project" value="TreeGrafter"/>
</dbReference>
<keyword evidence="1 3" id="KW-0378">Hydrolase</keyword>
<dbReference type="STRING" id="1185876.BN8_05316"/>
<dbReference type="PANTHER" id="PTHR42977:SF3">
    <property type="entry name" value="AB HYDROLASE-1 DOMAIN-CONTAINING PROTEIN"/>
    <property type="match status" value="1"/>
</dbReference>
<evidence type="ECO:0000313" key="4">
    <source>
        <dbReference type="Proteomes" id="UP000009309"/>
    </source>
</evidence>
<sequence length="299" mass="32966">MTVLRTPDDRFEKLPGYPFIPNYVDVGGLRMHYVDEGPRQSAEVVLMLHGEPTWSYLYRTMIPVVARAGYRVIAPDLIGFGRSDKVVEPDVYSYQQHVDWLTVFINALDLRSITLVCQDWGGLLGLRVAAENQERFARITASNTGLPTGDQPPSAAFLQWQQFSQTVPELPIGFIVSGGCVNKLPAEVIAAYDAPFPDESYKTAARVFPKLVPTSPGDPAAAANGAAWQTLKQWQKPFLTAFGDKDPITAGADRILQALIPGAKNQPHTTLTGGGHFIQEDKGEEWAQLIVQFIQQNQT</sequence>
<dbReference type="InterPro" id="IPR029058">
    <property type="entry name" value="AB_hydrolase_fold"/>
</dbReference>
<dbReference type="Pfam" id="PF00561">
    <property type="entry name" value="Abhydrolase_1"/>
    <property type="match status" value="1"/>
</dbReference>
<dbReference type="PRINTS" id="PR00111">
    <property type="entry name" value="ABHYDROLASE"/>
</dbReference>
<dbReference type="InterPro" id="IPR051340">
    <property type="entry name" value="Haloalkane_dehalogenase"/>
</dbReference>
<dbReference type="InterPro" id="IPR000073">
    <property type="entry name" value="AB_hydrolase_1"/>
</dbReference>
<dbReference type="EC" id="3.8.1.5" evidence="3"/>
<comment type="caution">
    <text evidence="3">The sequence shown here is derived from an EMBL/GenBank/DDBJ whole genome shotgun (WGS) entry which is preliminary data.</text>
</comment>
<dbReference type="Proteomes" id="UP000009309">
    <property type="component" value="Unassembled WGS sequence"/>
</dbReference>
<dbReference type="InterPro" id="IPR000639">
    <property type="entry name" value="Epox_hydrolase-like"/>
</dbReference>
<dbReference type="EMBL" id="CAIT01000009">
    <property type="protein sequence ID" value="CCH56013.1"/>
    <property type="molecule type" value="Genomic_DNA"/>
</dbReference>
<dbReference type="SUPFAM" id="SSF53474">
    <property type="entry name" value="alpha/beta-Hydrolases"/>
    <property type="match status" value="1"/>
</dbReference>
<dbReference type="NCBIfam" id="NF002043">
    <property type="entry name" value="PRK00870.1"/>
    <property type="match status" value="1"/>
</dbReference>
<dbReference type="RefSeq" id="WP_009284578.1">
    <property type="nucleotide sequence ID" value="NZ_CAIT01000009.1"/>
</dbReference>
<reference evidence="3 4" key="1">
    <citation type="journal article" date="2012" name="J. Bacteriol.">
        <title>Genome Sequence of the Filamentous Bacterium Fibrisoma limi BUZ 3T.</title>
        <authorList>
            <person name="Filippini M."/>
            <person name="Qi W."/>
            <person name="Jaenicke S."/>
            <person name="Goesmann A."/>
            <person name="Smits T.H."/>
            <person name="Bagheri H.C."/>
        </authorList>
    </citation>
    <scope>NUCLEOTIDE SEQUENCE [LARGE SCALE GENOMIC DNA]</scope>
    <source>
        <strain evidence="4">BUZ 3T</strain>
    </source>
</reference>
<feature type="domain" description="AB hydrolase-1" evidence="2">
    <location>
        <begin position="44"/>
        <end position="282"/>
    </location>
</feature>
<dbReference type="PANTHER" id="PTHR42977">
    <property type="entry name" value="HYDROLASE-RELATED"/>
    <property type="match status" value="1"/>
</dbReference>
<evidence type="ECO:0000256" key="1">
    <source>
        <dbReference type="ARBA" id="ARBA00022801"/>
    </source>
</evidence>
<dbReference type="AlphaFoldDB" id="I2GQ35"/>
<dbReference type="eggNOG" id="COG0596">
    <property type="taxonomic scope" value="Bacteria"/>
</dbReference>
<name>I2GQ35_9BACT</name>
<gene>
    <name evidence="3" type="primary">dhmA</name>
    <name evidence="3" type="ORF">BN8_05316</name>
</gene>
<organism evidence="3 4">
    <name type="scientific">Fibrisoma limi BUZ 3</name>
    <dbReference type="NCBI Taxonomy" id="1185876"/>
    <lineage>
        <taxon>Bacteria</taxon>
        <taxon>Pseudomonadati</taxon>
        <taxon>Bacteroidota</taxon>
        <taxon>Cytophagia</taxon>
        <taxon>Cytophagales</taxon>
        <taxon>Spirosomataceae</taxon>
        <taxon>Fibrisoma</taxon>
    </lineage>
</organism>
<evidence type="ECO:0000259" key="2">
    <source>
        <dbReference type="Pfam" id="PF00561"/>
    </source>
</evidence>
<dbReference type="OrthoDB" id="9799612at2"/>
<accession>I2GQ35</accession>
<dbReference type="GO" id="GO:0018786">
    <property type="term" value="F:haloalkane dehalogenase activity"/>
    <property type="evidence" value="ECO:0007669"/>
    <property type="project" value="UniProtKB-EC"/>
</dbReference>
<protein>
    <submittedName>
        <fullName evidence="3">Haloalkane dehalogenase</fullName>
        <ecNumber evidence="3">3.8.1.5</ecNumber>
    </submittedName>
</protein>
<evidence type="ECO:0000313" key="3">
    <source>
        <dbReference type="EMBL" id="CCH56013.1"/>
    </source>
</evidence>